<feature type="domain" description="CARD" evidence="2">
    <location>
        <begin position="219"/>
        <end position="274"/>
    </location>
</feature>
<comment type="caution">
    <text evidence="3">The sequence shown here is derived from an EMBL/GenBank/DDBJ whole genome shotgun (WGS) entry which is preliminary data.</text>
</comment>
<dbReference type="PROSITE" id="PS50209">
    <property type="entry name" value="CARD"/>
    <property type="match status" value="2"/>
</dbReference>
<evidence type="ECO:0000313" key="3">
    <source>
        <dbReference type="EMBL" id="VDI66498.1"/>
    </source>
</evidence>
<evidence type="ECO:0000256" key="1">
    <source>
        <dbReference type="SAM" id="MobiDB-lite"/>
    </source>
</evidence>
<sequence>MAEHGDDVAQSTDKHRNYPSQNRHTKLQTKSSSKTEGLYTPQTIRTEEENLLQAAYTVLFTVPRALEHFIDKNYTGGFLQSIRDHKDCLKTKIRTEERDLMSKIIVHHRLYHFYDQIIQDTILDHEVLDLLISKCVLRKEDRAEIEHHPRQSDRNKCILDLLIQRPQDSYSALLDVLKESSTCSKDFLECLEGQRFSHPQVGSESKVKSCITGYHSVRLQKNYHNLTQNLSDTESVIDSLISKEVLDPDDRAEIISSGVQAKINRKLIHKIRSEKDYRFFLKALKEDPMNAKLASDLESTDVKPDELKLLQTGYILPSLTNTLGCTTLVILVSMVKSVQLINKKPESNDTSLPADLYRLQSWYKKIIKMTSMDSHQYQQFVQTVKEILVRIGGDPLEITLNTGMLKQIKTVLDSVKGNNSHMN</sequence>
<dbReference type="EMBL" id="UYJE01008713">
    <property type="protein sequence ID" value="VDI66498.1"/>
    <property type="molecule type" value="Genomic_DNA"/>
</dbReference>
<proteinExistence type="predicted"/>
<accession>A0A8B6GMM6</accession>
<dbReference type="Gene3D" id="1.10.533.10">
    <property type="entry name" value="Death Domain, Fas"/>
    <property type="match status" value="2"/>
</dbReference>
<reference evidence="3" key="1">
    <citation type="submission" date="2018-11" db="EMBL/GenBank/DDBJ databases">
        <authorList>
            <person name="Alioto T."/>
            <person name="Alioto T."/>
        </authorList>
    </citation>
    <scope>NUCLEOTIDE SEQUENCE</scope>
</reference>
<evidence type="ECO:0000259" key="2">
    <source>
        <dbReference type="PROSITE" id="PS50209"/>
    </source>
</evidence>
<dbReference type="SUPFAM" id="SSF47986">
    <property type="entry name" value="DEATH domain"/>
    <property type="match status" value="2"/>
</dbReference>
<dbReference type="InterPro" id="IPR001315">
    <property type="entry name" value="CARD"/>
</dbReference>
<dbReference type="Pfam" id="PF00619">
    <property type="entry name" value="CARD"/>
    <property type="match status" value="2"/>
</dbReference>
<feature type="region of interest" description="Disordered" evidence="1">
    <location>
        <begin position="1"/>
        <end position="40"/>
    </location>
</feature>
<keyword evidence="4" id="KW-1185">Reference proteome</keyword>
<dbReference type="InterPro" id="IPR011029">
    <property type="entry name" value="DEATH-like_dom_sf"/>
</dbReference>
<organism evidence="3 4">
    <name type="scientific">Mytilus galloprovincialis</name>
    <name type="common">Mediterranean mussel</name>
    <dbReference type="NCBI Taxonomy" id="29158"/>
    <lineage>
        <taxon>Eukaryota</taxon>
        <taxon>Metazoa</taxon>
        <taxon>Spiralia</taxon>
        <taxon>Lophotrochozoa</taxon>
        <taxon>Mollusca</taxon>
        <taxon>Bivalvia</taxon>
        <taxon>Autobranchia</taxon>
        <taxon>Pteriomorphia</taxon>
        <taxon>Mytilida</taxon>
        <taxon>Mytiloidea</taxon>
        <taxon>Mytilidae</taxon>
        <taxon>Mytilinae</taxon>
        <taxon>Mytilus</taxon>
    </lineage>
</organism>
<dbReference type="Proteomes" id="UP000596742">
    <property type="component" value="Unassembled WGS sequence"/>
</dbReference>
<feature type="domain" description="CARD" evidence="2">
    <location>
        <begin position="125"/>
        <end position="180"/>
    </location>
</feature>
<dbReference type="AlphaFoldDB" id="A0A8B6GMM6"/>
<evidence type="ECO:0000313" key="4">
    <source>
        <dbReference type="Proteomes" id="UP000596742"/>
    </source>
</evidence>
<dbReference type="OrthoDB" id="6083958at2759"/>
<dbReference type="GO" id="GO:0042981">
    <property type="term" value="P:regulation of apoptotic process"/>
    <property type="evidence" value="ECO:0007669"/>
    <property type="project" value="InterPro"/>
</dbReference>
<protein>
    <recommendedName>
        <fullName evidence="2">CARD domain-containing protein</fullName>
    </recommendedName>
</protein>
<feature type="compositionally biased region" description="Basic and acidic residues" evidence="1">
    <location>
        <begin position="1"/>
        <end position="16"/>
    </location>
</feature>
<name>A0A8B6GMM6_MYTGA</name>
<dbReference type="CDD" id="cd01671">
    <property type="entry name" value="CARD"/>
    <property type="match status" value="2"/>
</dbReference>
<feature type="compositionally biased region" description="Polar residues" evidence="1">
    <location>
        <begin position="18"/>
        <end position="40"/>
    </location>
</feature>
<gene>
    <name evidence="3" type="ORF">MGAL_10B069256</name>
</gene>